<dbReference type="NCBIfam" id="TIGR00254">
    <property type="entry name" value="GGDEF"/>
    <property type="match status" value="1"/>
</dbReference>
<dbReference type="Gene3D" id="3.30.70.270">
    <property type="match status" value="1"/>
</dbReference>
<feature type="transmembrane region" description="Helical" evidence="1">
    <location>
        <begin position="155"/>
        <end position="174"/>
    </location>
</feature>
<dbReference type="InterPro" id="IPR052163">
    <property type="entry name" value="DGC-Regulatory_Protein"/>
</dbReference>
<keyword evidence="1" id="KW-0472">Membrane</keyword>
<dbReference type="CDD" id="cd01949">
    <property type="entry name" value="GGDEF"/>
    <property type="match status" value="1"/>
</dbReference>
<organism evidence="3 4">
    <name type="scientific">Photobacterium rosenbergii</name>
    <dbReference type="NCBI Taxonomy" id="294936"/>
    <lineage>
        <taxon>Bacteria</taxon>
        <taxon>Pseudomonadati</taxon>
        <taxon>Pseudomonadota</taxon>
        <taxon>Gammaproteobacteria</taxon>
        <taxon>Vibrionales</taxon>
        <taxon>Vibrionaceae</taxon>
        <taxon>Photobacterium</taxon>
    </lineage>
</organism>
<feature type="transmembrane region" description="Helical" evidence="1">
    <location>
        <begin position="116"/>
        <end position="135"/>
    </location>
</feature>
<feature type="transmembrane region" description="Helical" evidence="1">
    <location>
        <begin position="43"/>
        <end position="61"/>
    </location>
</feature>
<gene>
    <name evidence="3" type="ORF">C9J01_13165</name>
</gene>
<dbReference type="RefSeq" id="WP_107298614.1">
    <property type="nucleotide sequence ID" value="NZ_PYMB01000004.1"/>
</dbReference>
<dbReference type="EMBL" id="PYMB01000004">
    <property type="protein sequence ID" value="PSW12795.1"/>
    <property type="molecule type" value="Genomic_DNA"/>
</dbReference>
<comment type="caution">
    <text evidence="3">The sequence shown here is derived from an EMBL/GenBank/DDBJ whole genome shotgun (WGS) entry which is preliminary data.</text>
</comment>
<dbReference type="Proteomes" id="UP000241346">
    <property type="component" value="Unassembled WGS sequence"/>
</dbReference>
<dbReference type="PROSITE" id="PS50887">
    <property type="entry name" value="GGDEF"/>
    <property type="match status" value="1"/>
</dbReference>
<reference evidence="3 4" key="1">
    <citation type="submission" date="2018-03" db="EMBL/GenBank/DDBJ databases">
        <title>Whole genome sequencing of Histamine producing bacteria.</title>
        <authorList>
            <person name="Butler K."/>
        </authorList>
    </citation>
    <scope>NUCLEOTIDE SEQUENCE [LARGE SCALE GENOMIC DNA]</scope>
    <source>
        <strain evidence="3 4">DSM 19138</strain>
    </source>
</reference>
<dbReference type="Pfam" id="PF00990">
    <property type="entry name" value="GGDEF"/>
    <property type="match status" value="1"/>
</dbReference>
<accession>A0A2T3NEL0</accession>
<dbReference type="SMART" id="SM00267">
    <property type="entry name" value="GGDEF"/>
    <property type="match status" value="1"/>
</dbReference>
<dbReference type="PANTHER" id="PTHR46663">
    <property type="entry name" value="DIGUANYLATE CYCLASE DGCT-RELATED"/>
    <property type="match status" value="1"/>
</dbReference>
<feature type="domain" description="GGDEF" evidence="2">
    <location>
        <begin position="228"/>
        <end position="360"/>
    </location>
</feature>
<proteinExistence type="predicted"/>
<dbReference type="OrthoDB" id="9812260at2"/>
<name>A0A2T3NEL0_9GAMM</name>
<dbReference type="InterPro" id="IPR029787">
    <property type="entry name" value="Nucleotide_cyclase"/>
</dbReference>
<keyword evidence="1" id="KW-1133">Transmembrane helix</keyword>
<dbReference type="PANTHER" id="PTHR46663:SF2">
    <property type="entry name" value="GGDEF DOMAIN-CONTAINING PROTEIN"/>
    <property type="match status" value="1"/>
</dbReference>
<dbReference type="AlphaFoldDB" id="A0A2T3NEL0"/>
<evidence type="ECO:0000313" key="3">
    <source>
        <dbReference type="EMBL" id="PSW12795.1"/>
    </source>
</evidence>
<evidence type="ECO:0000313" key="4">
    <source>
        <dbReference type="Proteomes" id="UP000241346"/>
    </source>
</evidence>
<feature type="transmembrane region" description="Helical" evidence="1">
    <location>
        <begin position="18"/>
        <end position="37"/>
    </location>
</feature>
<sequence length="360" mass="40165">MEYYSRLKKIKQQSVSRIFYSLLVLVALATPLSLSRWVTTGFLPIYSIHIVVFLAAIILFFQRAKTPIFVMEIFLVVCSMTIGLGTTLTFGISANTASMFMFLLLVTSIRRTKFEMLIISGLYLAVVSVIGYLFTDGYLTPRVEHEIALSQPVTWISHLLIMVIAGYAAIDAILKLNEVKLSLLNNISKQKLQIEHLANHDNLTGLLTLRVANDRLKAAINKANRNQEMCFLLFLDLDGFKLINDKYGHDVGDKVIQTVAKRMLAVTRHTDSCCRIGGDEFLIILPGVKDKTIVVKICQRIIEETVSPIFIGGDKVTVGVSIGGANFPNDAVDSDSLKKLSDMRMYKVKETGKNNFSLCD</sequence>
<protein>
    <recommendedName>
        <fullName evidence="2">GGDEF domain-containing protein</fullName>
    </recommendedName>
</protein>
<feature type="transmembrane region" description="Helical" evidence="1">
    <location>
        <begin position="92"/>
        <end position="109"/>
    </location>
</feature>
<keyword evidence="1" id="KW-0812">Transmembrane</keyword>
<evidence type="ECO:0000259" key="2">
    <source>
        <dbReference type="PROSITE" id="PS50887"/>
    </source>
</evidence>
<evidence type="ECO:0000256" key="1">
    <source>
        <dbReference type="SAM" id="Phobius"/>
    </source>
</evidence>
<dbReference type="InterPro" id="IPR000160">
    <property type="entry name" value="GGDEF_dom"/>
</dbReference>
<dbReference type="InterPro" id="IPR043128">
    <property type="entry name" value="Rev_trsase/Diguanyl_cyclase"/>
</dbReference>
<dbReference type="SUPFAM" id="SSF55073">
    <property type="entry name" value="Nucleotide cyclase"/>
    <property type="match status" value="1"/>
</dbReference>
<feature type="transmembrane region" description="Helical" evidence="1">
    <location>
        <begin position="68"/>
        <end position="86"/>
    </location>
</feature>